<feature type="domain" description="DUF222" evidence="2">
    <location>
        <begin position="94"/>
        <end position="438"/>
    </location>
</feature>
<feature type="compositionally biased region" description="Pro residues" evidence="1">
    <location>
        <begin position="541"/>
        <end position="565"/>
    </location>
</feature>
<dbReference type="InterPro" id="IPR003615">
    <property type="entry name" value="HNH_nuc"/>
</dbReference>
<keyword evidence="4" id="KW-1185">Reference proteome</keyword>
<feature type="compositionally biased region" description="Basic and acidic residues" evidence="1">
    <location>
        <begin position="100"/>
        <end position="113"/>
    </location>
</feature>
<feature type="compositionally biased region" description="Low complexity" evidence="1">
    <location>
        <begin position="158"/>
        <end position="170"/>
    </location>
</feature>
<evidence type="ECO:0000313" key="4">
    <source>
        <dbReference type="Proteomes" id="UP000006666"/>
    </source>
</evidence>
<dbReference type="InterPro" id="IPR003870">
    <property type="entry name" value="DUF222"/>
</dbReference>
<dbReference type="HOGENOM" id="CLU_022065_5_4_11"/>
<feature type="compositionally biased region" description="Low complexity" evidence="1">
    <location>
        <begin position="566"/>
        <end position="577"/>
    </location>
</feature>
<feature type="region of interest" description="Disordered" evidence="1">
    <location>
        <begin position="80"/>
        <end position="171"/>
    </location>
</feature>
<dbReference type="EMBL" id="CP001686">
    <property type="protein sequence ID" value="ACV06809.1"/>
    <property type="molecule type" value="Genomic_DNA"/>
</dbReference>
<protein>
    <recommendedName>
        <fullName evidence="2">DUF222 domain-containing protein</fullName>
    </recommendedName>
</protein>
<dbReference type="KEGG" id="kse:Ksed_18050"/>
<gene>
    <name evidence="3" type="ordered locus">Ksed_18050</name>
</gene>
<evidence type="ECO:0000256" key="1">
    <source>
        <dbReference type="SAM" id="MobiDB-lite"/>
    </source>
</evidence>
<dbReference type="AlphaFoldDB" id="C7NJC2"/>
<feature type="compositionally biased region" description="Basic and acidic residues" evidence="1">
    <location>
        <begin position="80"/>
        <end position="92"/>
    </location>
</feature>
<feature type="region of interest" description="Disordered" evidence="1">
    <location>
        <begin position="298"/>
        <end position="321"/>
    </location>
</feature>
<evidence type="ECO:0000313" key="3">
    <source>
        <dbReference type="EMBL" id="ACV06809.1"/>
    </source>
</evidence>
<proteinExistence type="predicted"/>
<dbReference type="RefSeq" id="WP_015779749.1">
    <property type="nucleotide sequence ID" value="NC_013169.1"/>
</dbReference>
<dbReference type="CDD" id="cd00085">
    <property type="entry name" value="HNHc"/>
    <property type="match status" value="1"/>
</dbReference>
<dbReference type="Pfam" id="PF02720">
    <property type="entry name" value="DUF222"/>
    <property type="match status" value="1"/>
</dbReference>
<sequence>MAMTTTASTQSTTDDAVAVAREAFAAVHTAADHALAAVAALGSTDLPLDVATLEWLVQEAQRVVNRHDRIRIRALDVVRRTREAGGSHHDNDAQFTAGRTHTDPRGAARDTHLAKALGNQPPTPPPNGPKGAPPAGPEGAGELGDGTHGDHGPGGAPGDAPDTGADGADGVLSPTAAAWDAGLITREHALIITGALDDLPEHLTDGQRLTVEEGLVAKAQQVNPATLRKAAKRALEALDLPDAEVDAHHDQLLHNQERAAWDAASFWMRDNHDGTWFGQFTLPELQAHMLKKALEALTNPRRRTNHPNNPKAGNGAAEGGVAPTGAGMAAPTGDGRFDRAVRDQQRGQALAELIDHLPTDQLGTKINATVLIRTDLATLRGETDRAGITDTGTEISTSELRRLASNAGLIPIVMNGTTIPLDLGRQRRFFTDSQRAALALVYDTCAAGDCDRPFAWCEIHHAQPWKPVHGPDGQLLHPGAGKTDLTNAIPLCGKHHRQLTDHRLTHTIHRDHHGKAAITYTWRKPGDPWNTSDPWNQATPPTAPPHQPPQGTSDPPPRATTPPTPGTRAWPTPDTRP</sequence>
<feature type="region of interest" description="Disordered" evidence="1">
    <location>
        <begin position="522"/>
        <end position="577"/>
    </location>
</feature>
<accession>C7NJC2</accession>
<evidence type="ECO:0000259" key="2">
    <source>
        <dbReference type="Pfam" id="PF02720"/>
    </source>
</evidence>
<feature type="compositionally biased region" description="Pro residues" evidence="1">
    <location>
        <begin position="121"/>
        <end position="136"/>
    </location>
</feature>
<reference evidence="3 4" key="1">
    <citation type="journal article" date="2009" name="Stand. Genomic Sci.">
        <title>Complete genome sequence of Kytococcus sedentarius type strain (541).</title>
        <authorList>
            <person name="Sims D."/>
            <person name="Brettin T."/>
            <person name="Detter J.C."/>
            <person name="Han C."/>
            <person name="Lapidus A."/>
            <person name="Copeland A."/>
            <person name="Glavina Del Rio T."/>
            <person name="Nolan M."/>
            <person name="Chen F."/>
            <person name="Lucas S."/>
            <person name="Tice H."/>
            <person name="Cheng J.F."/>
            <person name="Bruce D."/>
            <person name="Goodwin L."/>
            <person name="Pitluck S."/>
            <person name="Ovchinnikova G."/>
            <person name="Pati A."/>
            <person name="Ivanova N."/>
            <person name="Mavrommatis K."/>
            <person name="Chen A."/>
            <person name="Palaniappan K."/>
            <person name="D'haeseleer P."/>
            <person name="Chain P."/>
            <person name="Bristow J."/>
            <person name="Eisen J.A."/>
            <person name="Markowitz V."/>
            <person name="Hugenholtz P."/>
            <person name="Schneider S."/>
            <person name="Goker M."/>
            <person name="Pukall R."/>
            <person name="Kyrpides N.C."/>
            <person name="Klenk H.P."/>
        </authorList>
    </citation>
    <scope>NUCLEOTIDE SEQUENCE [LARGE SCALE GENOMIC DNA]</scope>
    <source>
        <strain evidence="4">ATCC 14392 / DSM 20547 / JCM 11482 / CCUG 33030 / NBRC 15357 / NCTC 11040 / CCM 314 / 541</strain>
    </source>
</reference>
<dbReference type="STRING" id="478801.Ksed_18050"/>
<name>C7NJC2_KYTSD</name>
<dbReference type="eggNOG" id="COG1403">
    <property type="taxonomic scope" value="Bacteria"/>
</dbReference>
<dbReference type="Proteomes" id="UP000006666">
    <property type="component" value="Chromosome"/>
</dbReference>
<organism evidence="3 4">
    <name type="scientific">Kytococcus sedentarius (strain ATCC 14392 / DSM 20547 / JCM 11482 / CCUG 33030 / NBRC 15357 / NCTC 11040 / CCM 314 / 541)</name>
    <name type="common">Micrococcus sedentarius</name>
    <dbReference type="NCBI Taxonomy" id="478801"/>
    <lineage>
        <taxon>Bacteria</taxon>
        <taxon>Bacillati</taxon>
        <taxon>Actinomycetota</taxon>
        <taxon>Actinomycetes</taxon>
        <taxon>Micrococcales</taxon>
        <taxon>Kytococcaceae</taxon>
        <taxon>Kytococcus</taxon>
    </lineage>
</organism>